<evidence type="ECO:0000256" key="1">
    <source>
        <dbReference type="ARBA" id="ARBA00022741"/>
    </source>
</evidence>
<dbReference type="InterPro" id="IPR027417">
    <property type="entry name" value="P-loop_NTPase"/>
</dbReference>
<dbReference type="EMBL" id="BOMG01000096">
    <property type="protein sequence ID" value="GID59386.1"/>
    <property type="molecule type" value="Genomic_DNA"/>
</dbReference>
<proteinExistence type="predicted"/>
<dbReference type="PANTHER" id="PTHR16305">
    <property type="entry name" value="TESTICULAR SOLUBLE ADENYLYL CYCLASE"/>
    <property type="match status" value="1"/>
</dbReference>
<dbReference type="SUPFAM" id="SSF52540">
    <property type="entry name" value="P-loop containing nucleoside triphosphate hydrolases"/>
    <property type="match status" value="1"/>
</dbReference>
<sequence length="595" mass="63325">MSSQLTALFALPTPGPFIGRRRLLAAVRAAPFVLLTGEPGVGKSRLAAESLRDGGLPVIVAHCDDLREPQPLGPLIDGLRVAHATGALTDLLPSALPDPDAERARLLRAAAALLASLAPVALAIEDLQMADPATLDLIDHLGAHPVPGLKVLITVRSNELPAGWHPGPAVTRLRVPPLTRAEVGRLAAALSADTGSSLYERTAGIPFLVEEVVRSLTGDGDGARHDRRHPDTLAVPALLRDVLVARLNRLDETSREILGAAAVLGQAADPRPLSAILHTGAGTITAALNRARAAGFLHQRDGRLWFRHTLARQVVHELLPPVTRRLLHLRTARFLEEQQPRPYARLAHHYRAADSPADHVRNAEAAAALATARGDDATAARFLLDAVAHRDLPRPVRVRLAGKLARSAIESVAQTSAIPVLRDLIADRRLPPGARGELGLALGRMLRQQGEARAGYQEIERAVPFLRHHGRRARALAVLSAPDTVVDRHLTEHQDHCARAARAAADSGDPSAVLAVEIARLSLLLESGAPGAARAVTDAAAGLAGHPRERARACLNWGPRGRCTSVTPGWPRRCWTSAVSWSTTPTTSGCGPWSS</sequence>
<protein>
    <recommendedName>
        <fullName evidence="3">Orc1-like AAA ATPase domain-containing protein</fullName>
    </recommendedName>
</protein>
<name>A0ABQ3XLM4_9ACTN</name>
<dbReference type="InterPro" id="IPR041664">
    <property type="entry name" value="AAA_16"/>
</dbReference>
<keyword evidence="1" id="KW-0547">Nucleotide-binding</keyword>
<evidence type="ECO:0000313" key="4">
    <source>
        <dbReference type="EMBL" id="GID59386.1"/>
    </source>
</evidence>
<dbReference type="PANTHER" id="PTHR16305:SF35">
    <property type="entry name" value="TRANSCRIPTIONAL ACTIVATOR DOMAIN"/>
    <property type="match status" value="1"/>
</dbReference>
<dbReference type="Pfam" id="PF13191">
    <property type="entry name" value="AAA_16"/>
    <property type="match status" value="1"/>
</dbReference>
<gene>
    <name evidence="4" type="ORF">Aco03nite_077900</name>
</gene>
<keyword evidence="5" id="KW-1185">Reference proteome</keyword>
<organism evidence="4 5">
    <name type="scientific">Actinoplanes couchii</name>
    <dbReference type="NCBI Taxonomy" id="403638"/>
    <lineage>
        <taxon>Bacteria</taxon>
        <taxon>Bacillati</taxon>
        <taxon>Actinomycetota</taxon>
        <taxon>Actinomycetes</taxon>
        <taxon>Micromonosporales</taxon>
        <taxon>Micromonosporaceae</taxon>
        <taxon>Actinoplanes</taxon>
    </lineage>
</organism>
<comment type="caution">
    <text evidence="4">The sequence shown here is derived from an EMBL/GenBank/DDBJ whole genome shotgun (WGS) entry which is preliminary data.</text>
</comment>
<evidence type="ECO:0000256" key="2">
    <source>
        <dbReference type="ARBA" id="ARBA00022840"/>
    </source>
</evidence>
<reference evidence="4 5" key="1">
    <citation type="submission" date="2021-01" db="EMBL/GenBank/DDBJ databases">
        <title>Whole genome shotgun sequence of Actinoplanes couchii NBRC 106145.</title>
        <authorList>
            <person name="Komaki H."/>
            <person name="Tamura T."/>
        </authorList>
    </citation>
    <scope>NUCLEOTIDE SEQUENCE [LARGE SCALE GENOMIC DNA]</scope>
    <source>
        <strain evidence="4 5">NBRC 106145</strain>
    </source>
</reference>
<dbReference type="RefSeq" id="WP_203805436.1">
    <property type="nucleotide sequence ID" value="NZ_BAAAQE010000117.1"/>
</dbReference>
<evidence type="ECO:0000259" key="3">
    <source>
        <dbReference type="Pfam" id="PF13191"/>
    </source>
</evidence>
<keyword evidence="2" id="KW-0067">ATP-binding</keyword>
<evidence type="ECO:0000313" key="5">
    <source>
        <dbReference type="Proteomes" id="UP000612282"/>
    </source>
</evidence>
<feature type="domain" description="Orc1-like AAA ATPase" evidence="3">
    <location>
        <begin position="21"/>
        <end position="144"/>
    </location>
</feature>
<accession>A0ABQ3XLM4</accession>
<dbReference type="Proteomes" id="UP000612282">
    <property type="component" value="Unassembled WGS sequence"/>
</dbReference>